<name>A0A6H0XVH1_9PEZI</name>
<dbReference type="OrthoDB" id="10251048at2759"/>
<feature type="region of interest" description="Disordered" evidence="1">
    <location>
        <begin position="554"/>
        <end position="573"/>
    </location>
</feature>
<dbReference type="AlphaFoldDB" id="A0A6H0XVH1"/>
<accession>A0A6H0XVH1</accession>
<gene>
    <name evidence="2" type="ORF">AMS68_004203</name>
</gene>
<evidence type="ECO:0000313" key="2">
    <source>
        <dbReference type="EMBL" id="QIW98685.1"/>
    </source>
</evidence>
<sequence>MPRARGRQQWRPLSISHDIAVRGISNRPEEAVAATSGNNFPSIHDGVTVFVETLYSMKYPHPIECYASDCVSSEAAVIFFVKPNTYTTDRSFSVPVLMCDFGDILEGTTEVMGSALMLPSGSVQAQQILFIRFGEELFSVVLWCSRQRSWSHVATYHNGPEKIRVLYRESQWNFSTIEFVNTHTTQFGGLTRLYRLGTAKLVSHDDFVFESIFTDPFGPALRGRASLLAREVIGDDNLCQESLKDSSDSTSTVKAPSVMPAAAASAGCSNTQMQRDQPPSSSSSYAYEYAVVGRADENTPISRPSSVQRAPSISPYAQQLQAHESPAHHIQTPLQRQMGYTCPPQYPWTPGYTPPGWPSYYAAYTPGAVQWPQTMMSPMEYPLTHTYGYAPVRGYTTPYTGRACTTSGSAGPNISRAYLHTVRETPQSPTVAARSIAREAIMKMPEQAKERTKSSQEYRTVLYDPYRDQDKASLRAVAPTLDTPQTFPVASPVQAAAEDANVSTYPTIQALAEAMRSKTVTPSVPRALAEMAASSVALPAVSAPSRPQMAPIGTARPQVNEPWETPQNLKDSVPDTQWRAKPVETIRIMCPALAGQYTRQNFEGPFFTNELFNPTAPVSTPQKPHDEKLDDWWWSGNKFARQEAFHQSLVAAEHSDGGLRTASPRKLASPLKVAVPRAATPRAASPRKAPESTASFDLGRLLIPVYENLASYVEGPLERRRDYWCQWVKPPEWCCDRSAEGSKSFFDEAWGDPPARIGRDARYRDMPRFGGFDGVSPRSRTSHRRMPFGRST</sequence>
<feature type="region of interest" description="Disordered" evidence="1">
    <location>
        <begin position="768"/>
        <end position="792"/>
    </location>
</feature>
<dbReference type="EMBL" id="CP051141">
    <property type="protein sequence ID" value="QIW98685.1"/>
    <property type="molecule type" value="Genomic_DNA"/>
</dbReference>
<dbReference type="Proteomes" id="UP000503462">
    <property type="component" value="Chromosome 3"/>
</dbReference>
<reference evidence="2 3" key="1">
    <citation type="journal article" date="2016" name="Sci. Rep.">
        <title>Peltaster fructicola genome reveals evolution from an invasive phytopathogen to an ectophytic parasite.</title>
        <authorList>
            <person name="Xu C."/>
            <person name="Chen H."/>
            <person name="Gleason M.L."/>
            <person name="Xu J.R."/>
            <person name="Liu H."/>
            <person name="Zhang R."/>
            <person name="Sun G."/>
        </authorList>
    </citation>
    <scope>NUCLEOTIDE SEQUENCE [LARGE SCALE GENOMIC DNA]</scope>
    <source>
        <strain evidence="2 3">LNHT1506</strain>
    </source>
</reference>
<protein>
    <submittedName>
        <fullName evidence="2">Uncharacterized protein</fullName>
    </submittedName>
</protein>
<evidence type="ECO:0000256" key="1">
    <source>
        <dbReference type="SAM" id="MobiDB-lite"/>
    </source>
</evidence>
<proteinExistence type="predicted"/>
<feature type="compositionally biased region" description="Basic residues" evidence="1">
    <location>
        <begin position="780"/>
        <end position="792"/>
    </location>
</feature>
<keyword evidence="3" id="KW-1185">Reference proteome</keyword>
<evidence type="ECO:0000313" key="3">
    <source>
        <dbReference type="Proteomes" id="UP000503462"/>
    </source>
</evidence>
<organism evidence="2 3">
    <name type="scientific">Peltaster fructicola</name>
    <dbReference type="NCBI Taxonomy" id="286661"/>
    <lineage>
        <taxon>Eukaryota</taxon>
        <taxon>Fungi</taxon>
        <taxon>Dikarya</taxon>
        <taxon>Ascomycota</taxon>
        <taxon>Pezizomycotina</taxon>
        <taxon>Dothideomycetes</taxon>
        <taxon>Dothideomycetes incertae sedis</taxon>
        <taxon>Peltaster</taxon>
    </lineage>
</organism>